<evidence type="ECO:0000259" key="2">
    <source>
        <dbReference type="Pfam" id="PF01569"/>
    </source>
</evidence>
<reference evidence="3" key="1">
    <citation type="submission" date="2021-02" db="EMBL/GenBank/DDBJ databases">
        <title>Genome sequence of Rhodospirillales sp. strain TMPK1 isolated from soil.</title>
        <authorList>
            <person name="Nakai R."/>
            <person name="Kusada H."/>
            <person name="Tamaki H."/>
        </authorList>
    </citation>
    <scope>NUCLEOTIDE SEQUENCE</scope>
    <source>
        <strain evidence="3">TMPK1</strain>
    </source>
</reference>
<dbReference type="RefSeq" id="WP_420243961.1">
    <property type="nucleotide sequence ID" value="NZ_BOPV01000001.1"/>
</dbReference>
<dbReference type="GO" id="GO:0030288">
    <property type="term" value="C:outer membrane-bounded periplasmic space"/>
    <property type="evidence" value="ECO:0007669"/>
    <property type="project" value="InterPro"/>
</dbReference>
<evidence type="ECO:0000313" key="3">
    <source>
        <dbReference type="EMBL" id="GIL40769.1"/>
    </source>
</evidence>
<dbReference type="Proteomes" id="UP000681075">
    <property type="component" value="Unassembled WGS sequence"/>
</dbReference>
<dbReference type="EMBL" id="BOPV01000001">
    <property type="protein sequence ID" value="GIL40769.1"/>
    <property type="molecule type" value="Genomic_DNA"/>
</dbReference>
<protein>
    <submittedName>
        <fullName evidence="3">Acid phosphatase</fullName>
    </submittedName>
</protein>
<accession>A0A8S8XFR5</accession>
<dbReference type="InterPro" id="IPR001011">
    <property type="entry name" value="Acid_Pase_classA_bac"/>
</dbReference>
<comment type="caution">
    <text evidence="3">The sequence shown here is derived from an EMBL/GenBank/DDBJ whole genome shotgun (WGS) entry which is preliminary data.</text>
</comment>
<dbReference type="GO" id="GO:0003993">
    <property type="term" value="F:acid phosphatase activity"/>
    <property type="evidence" value="ECO:0007669"/>
    <property type="project" value="InterPro"/>
</dbReference>
<evidence type="ECO:0000313" key="4">
    <source>
        <dbReference type="Proteomes" id="UP000681075"/>
    </source>
</evidence>
<evidence type="ECO:0000256" key="1">
    <source>
        <dbReference type="SAM" id="SignalP"/>
    </source>
</evidence>
<keyword evidence="1" id="KW-0732">Signal</keyword>
<keyword evidence="4" id="KW-1185">Reference proteome</keyword>
<dbReference type="PRINTS" id="PR00483">
    <property type="entry name" value="BACPHPHTASE"/>
</dbReference>
<feature type="chain" id="PRO_5035781578" evidence="1">
    <location>
        <begin position="20"/>
        <end position="230"/>
    </location>
</feature>
<feature type="signal peptide" evidence="1">
    <location>
        <begin position="1"/>
        <end position="19"/>
    </location>
</feature>
<gene>
    <name evidence="3" type="ORF">TMPK1_30060</name>
</gene>
<dbReference type="CDD" id="cd03397">
    <property type="entry name" value="PAP2_acid_phosphatase"/>
    <property type="match status" value="1"/>
</dbReference>
<dbReference type="SUPFAM" id="SSF48317">
    <property type="entry name" value="Acid phosphatase/Vanadium-dependent haloperoxidase"/>
    <property type="match status" value="1"/>
</dbReference>
<dbReference type="Gene3D" id="1.20.144.10">
    <property type="entry name" value="Phosphatidic acid phosphatase type 2/haloperoxidase"/>
    <property type="match status" value="1"/>
</dbReference>
<name>A0A8S8XFR5_9PROT</name>
<dbReference type="InterPro" id="IPR036938">
    <property type="entry name" value="PAP2/HPO_sf"/>
</dbReference>
<sequence length="230" mass="25443">MKRTAWLPILLLSTSTTFAAEPSFLQRDKIDLRAVLPEPPQAGSAALKSDLAALHRIEAHRSEADAERARYDENNPTVFLFATVLGPNFTEAQLPLTAAFFKRVRDDESAFGDGAKDLFKRPRPFEVDTTLHPVCRTKDIGTSYPSGYMLRGVLYARLLSEALPEKKAAIVKRGDDFANNRLVCGSHYPSDMVGSRALALRMAELLLASPEFRAAFEPVRAEMRHALGLA</sequence>
<dbReference type="InterPro" id="IPR000326">
    <property type="entry name" value="PAP2/HPO"/>
</dbReference>
<proteinExistence type="predicted"/>
<feature type="domain" description="Phosphatidic acid phosphatase type 2/haloperoxidase" evidence="2">
    <location>
        <begin position="113"/>
        <end position="208"/>
    </location>
</feature>
<dbReference type="Pfam" id="PF01569">
    <property type="entry name" value="PAP2"/>
    <property type="match status" value="1"/>
</dbReference>
<dbReference type="AlphaFoldDB" id="A0A8S8XFR5"/>
<dbReference type="PIRSF" id="PIRSF000897">
    <property type="entry name" value="Acid_Ptase_ClsA"/>
    <property type="match status" value="1"/>
</dbReference>
<organism evidence="3 4">
    <name type="scientific">Roseiterribacter gracilis</name>
    <dbReference type="NCBI Taxonomy" id="2812848"/>
    <lineage>
        <taxon>Bacteria</taxon>
        <taxon>Pseudomonadati</taxon>
        <taxon>Pseudomonadota</taxon>
        <taxon>Alphaproteobacteria</taxon>
        <taxon>Rhodospirillales</taxon>
        <taxon>Roseiterribacteraceae</taxon>
        <taxon>Roseiterribacter</taxon>
    </lineage>
</organism>